<evidence type="ECO:0000259" key="2">
    <source>
        <dbReference type="Pfam" id="PF18050"/>
    </source>
</evidence>
<keyword evidence="4" id="KW-1185">Reference proteome</keyword>
<keyword evidence="1" id="KW-0472">Membrane</keyword>
<evidence type="ECO:0000313" key="4">
    <source>
        <dbReference type="Proteomes" id="UP000043763"/>
    </source>
</evidence>
<name>A0A0G4K7P9_9SPIR</name>
<dbReference type="Gene3D" id="2.40.100.20">
    <property type="match status" value="1"/>
</dbReference>
<organism evidence="3 4">
    <name type="scientific">Brachyspira suanatina</name>
    <dbReference type="NCBI Taxonomy" id="381802"/>
    <lineage>
        <taxon>Bacteria</taxon>
        <taxon>Pseudomonadati</taxon>
        <taxon>Spirochaetota</taxon>
        <taxon>Spirochaetia</taxon>
        <taxon>Brachyspirales</taxon>
        <taxon>Brachyspiraceae</taxon>
        <taxon>Brachyspira</taxon>
    </lineage>
</organism>
<keyword evidence="1" id="KW-1133">Transmembrane helix</keyword>
<evidence type="ECO:0000256" key="1">
    <source>
        <dbReference type="SAM" id="Phobius"/>
    </source>
</evidence>
<dbReference type="Pfam" id="PF18050">
    <property type="entry name" value="Cyclophil_like2"/>
    <property type="match status" value="1"/>
</dbReference>
<dbReference type="Proteomes" id="UP000043763">
    <property type="component" value="Unassembled WGS sequence"/>
</dbReference>
<gene>
    <name evidence="3" type="ORF">BRSU_1384</name>
</gene>
<keyword evidence="1" id="KW-0812">Transmembrane</keyword>
<accession>A0A0G4K7P9</accession>
<evidence type="ECO:0000313" key="3">
    <source>
        <dbReference type="EMBL" id="CRF33337.1"/>
    </source>
</evidence>
<feature type="domain" description="Cyclophilin-like" evidence="2">
    <location>
        <begin position="47"/>
        <end position="158"/>
    </location>
</feature>
<dbReference type="AlphaFoldDB" id="A0A0G4K7P9"/>
<dbReference type="SUPFAM" id="SSF50891">
    <property type="entry name" value="Cyclophilin-like"/>
    <property type="match status" value="1"/>
</dbReference>
<dbReference type="InterPro" id="IPR041183">
    <property type="entry name" value="Cyclophilin-like"/>
</dbReference>
<reference evidence="4" key="1">
    <citation type="submission" date="2015-04" db="EMBL/GenBank/DDBJ databases">
        <authorList>
            <person name="Mushtaq Mamoona"/>
        </authorList>
    </citation>
    <scope>NUCLEOTIDE SEQUENCE [LARGE SCALE GENOMIC DNA]</scope>
    <source>
        <strain evidence="4">AN4859/03</strain>
    </source>
</reference>
<sequence>MIQSEYNLLVHTKKGGLLFMKKIIITFILFIGLFTMNAFAQTTRIKLTFGSNEIYALITNSKAGNDFLSLLPLNIKAEDYNSTEKIFYLSKKLNTQNEPDGINPKAGDITYYAPWGNIAIFYKNFRYSNNLIYLGKFENASDISKLSNMKGDFDIRIEKAN</sequence>
<protein>
    <recommendedName>
        <fullName evidence="2">Cyclophilin-like domain-containing protein</fullName>
    </recommendedName>
</protein>
<dbReference type="EMBL" id="CVLB01000001">
    <property type="protein sequence ID" value="CRF33337.1"/>
    <property type="molecule type" value="Genomic_DNA"/>
</dbReference>
<feature type="transmembrane region" description="Helical" evidence="1">
    <location>
        <begin position="23"/>
        <end position="40"/>
    </location>
</feature>
<proteinExistence type="predicted"/>
<dbReference type="InterPro" id="IPR029000">
    <property type="entry name" value="Cyclophilin-like_dom_sf"/>
</dbReference>